<gene>
    <name evidence="3" type="ORF">FCH28_31565</name>
</gene>
<feature type="signal peptide" evidence="2">
    <location>
        <begin position="1"/>
        <end position="28"/>
    </location>
</feature>
<dbReference type="EMBL" id="SUMB01000013">
    <property type="protein sequence ID" value="TJZ44137.1"/>
    <property type="molecule type" value="Genomic_DNA"/>
</dbReference>
<comment type="caution">
    <text evidence="3">The sequence shown here is derived from an EMBL/GenBank/DDBJ whole genome shotgun (WGS) entry which is preliminary data.</text>
</comment>
<evidence type="ECO:0008006" key="5">
    <source>
        <dbReference type="Google" id="ProtNLM"/>
    </source>
</evidence>
<evidence type="ECO:0000256" key="1">
    <source>
        <dbReference type="SAM" id="MobiDB-lite"/>
    </source>
</evidence>
<sequence>MTYRHSRLRALQLAATAGVALLALTACNDGSSAGRDDAGSQNKAESKDAGGHSASPSPSGAGSPEATSAPSSPGTGSTAPTDSAAPTGSTASAPDGPRTTSNDKRVKVLKCADSTATTTLLIDNSAGSDVDLPLTIKVRIVDGSGGLIETDKAFVSVPPGETKTKSVKMNFTNRASEVARCEVHASVY</sequence>
<reference evidence="3 4" key="1">
    <citation type="submission" date="2019-04" db="EMBL/GenBank/DDBJ databases">
        <title>Streptomyces piniterrae sp. nov., a heliquinomycin-producing actinomycete isolated from rhizosphere soil of Pinus yunnanensis.</title>
        <authorList>
            <person name="Zhuang X."/>
            <person name="Zhao J."/>
        </authorList>
    </citation>
    <scope>NUCLEOTIDE SEQUENCE [LARGE SCALE GENOMIC DNA]</scope>
    <source>
        <strain evidence="4">jys28</strain>
    </source>
</reference>
<feature type="compositionally biased region" description="Basic and acidic residues" evidence="1">
    <location>
        <begin position="34"/>
        <end position="50"/>
    </location>
</feature>
<evidence type="ECO:0000256" key="2">
    <source>
        <dbReference type="SAM" id="SignalP"/>
    </source>
</evidence>
<dbReference type="PROSITE" id="PS51257">
    <property type="entry name" value="PROKAR_LIPOPROTEIN"/>
    <property type="match status" value="1"/>
</dbReference>
<keyword evidence="4" id="KW-1185">Reference proteome</keyword>
<dbReference type="Proteomes" id="UP000308697">
    <property type="component" value="Unassembled WGS sequence"/>
</dbReference>
<accession>A0A4U0MT44</accession>
<protein>
    <recommendedName>
        <fullName evidence="5">Tat pathway signal sequence domain protein</fullName>
    </recommendedName>
</protein>
<feature type="compositionally biased region" description="Low complexity" evidence="1">
    <location>
        <begin position="51"/>
        <end position="95"/>
    </location>
</feature>
<evidence type="ECO:0000313" key="3">
    <source>
        <dbReference type="EMBL" id="TJZ44137.1"/>
    </source>
</evidence>
<evidence type="ECO:0000313" key="4">
    <source>
        <dbReference type="Proteomes" id="UP000308697"/>
    </source>
</evidence>
<proteinExistence type="predicted"/>
<name>A0A4U0MT44_9ACTN</name>
<dbReference type="AlphaFoldDB" id="A0A4U0MT44"/>
<feature type="chain" id="PRO_5039511230" description="Tat pathway signal sequence domain protein" evidence="2">
    <location>
        <begin position="29"/>
        <end position="188"/>
    </location>
</feature>
<dbReference type="RefSeq" id="WP_136743601.1">
    <property type="nucleotide sequence ID" value="NZ_SUMB01000013.1"/>
</dbReference>
<feature type="region of interest" description="Disordered" evidence="1">
    <location>
        <begin position="31"/>
        <end position="105"/>
    </location>
</feature>
<keyword evidence="2" id="KW-0732">Signal</keyword>
<organism evidence="3 4">
    <name type="scientific">Streptomyces piniterrae</name>
    <dbReference type="NCBI Taxonomy" id="2571125"/>
    <lineage>
        <taxon>Bacteria</taxon>
        <taxon>Bacillati</taxon>
        <taxon>Actinomycetota</taxon>
        <taxon>Actinomycetes</taxon>
        <taxon>Kitasatosporales</taxon>
        <taxon>Streptomycetaceae</taxon>
        <taxon>Streptomyces</taxon>
    </lineage>
</organism>